<evidence type="ECO:0000313" key="1">
    <source>
        <dbReference type="EnsemblPlants" id="OGLUM03G07080.1"/>
    </source>
</evidence>
<dbReference type="HOGENOM" id="CLU_2227345_0_0_1"/>
<organism evidence="1">
    <name type="scientific">Oryza glumipatula</name>
    <dbReference type="NCBI Taxonomy" id="40148"/>
    <lineage>
        <taxon>Eukaryota</taxon>
        <taxon>Viridiplantae</taxon>
        <taxon>Streptophyta</taxon>
        <taxon>Embryophyta</taxon>
        <taxon>Tracheophyta</taxon>
        <taxon>Spermatophyta</taxon>
        <taxon>Magnoliopsida</taxon>
        <taxon>Liliopsida</taxon>
        <taxon>Poales</taxon>
        <taxon>Poaceae</taxon>
        <taxon>BOP clade</taxon>
        <taxon>Oryzoideae</taxon>
        <taxon>Oryzeae</taxon>
        <taxon>Oryzinae</taxon>
        <taxon>Oryza</taxon>
    </lineage>
</organism>
<dbReference type="Proteomes" id="UP000026961">
    <property type="component" value="Chromosome 3"/>
</dbReference>
<keyword evidence="2" id="KW-1185">Reference proteome</keyword>
<sequence>MQRPRRRPDQVRVQEPPRLLIGAVHRRVMKAKAESRRRRRAGGGGAVVSVGGAHPVQLLVARLPHLLHLLQVSEPLLEESYGRCVDDRRGGLAAAMPSHQIVELSY</sequence>
<dbReference type="Gramene" id="OGLUM03G07080.1">
    <property type="protein sequence ID" value="OGLUM03G07080.1"/>
    <property type="gene ID" value="OGLUM03G07080"/>
</dbReference>
<reference evidence="1" key="1">
    <citation type="submission" date="2015-04" db="UniProtKB">
        <authorList>
            <consortium name="EnsemblPlants"/>
        </authorList>
    </citation>
    <scope>IDENTIFICATION</scope>
</reference>
<evidence type="ECO:0000313" key="2">
    <source>
        <dbReference type="Proteomes" id="UP000026961"/>
    </source>
</evidence>
<name>A0A0D9Z3E0_9ORYZ</name>
<dbReference type="EnsemblPlants" id="OGLUM03G07080.1">
    <property type="protein sequence ID" value="OGLUM03G07080.1"/>
    <property type="gene ID" value="OGLUM03G07080"/>
</dbReference>
<proteinExistence type="predicted"/>
<protein>
    <submittedName>
        <fullName evidence="1">Uncharacterized protein</fullName>
    </submittedName>
</protein>
<reference evidence="1" key="2">
    <citation type="submission" date="2018-05" db="EMBL/GenBank/DDBJ databases">
        <title>OgluRS3 (Oryza glumaepatula Reference Sequence Version 3).</title>
        <authorList>
            <person name="Zhang J."/>
            <person name="Kudrna D."/>
            <person name="Lee S."/>
            <person name="Talag J."/>
            <person name="Welchert J."/>
            <person name="Wing R.A."/>
        </authorList>
    </citation>
    <scope>NUCLEOTIDE SEQUENCE [LARGE SCALE GENOMIC DNA]</scope>
</reference>
<accession>A0A0D9Z3E0</accession>
<dbReference type="AlphaFoldDB" id="A0A0D9Z3E0"/>